<evidence type="ECO:0000313" key="2">
    <source>
        <dbReference type="EMBL" id="CAK9032213.1"/>
    </source>
</evidence>
<dbReference type="Proteomes" id="UP001642484">
    <property type="component" value="Unassembled WGS sequence"/>
</dbReference>
<protein>
    <submittedName>
        <fullName evidence="2">Uncharacterized protein</fullName>
    </submittedName>
</protein>
<comment type="caution">
    <text evidence="2">The sequence shown here is derived from an EMBL/GenBank/DDBJ whole genome shotgun (WGS) entry which is preliminary data.</text>
</comment>
<proteinExistence type="predicted"/>
<evidence type="ECO:0000313" key="3">
    <source>
        <dbReference type="Proteomes" id="UP001642484"/>
    </source>
</evidence>
<dbReference type="EMBL" id="CAXAMN010010621">
    <property type="protein sequence ID" value="CAK9032213.1"/>
    <property type="molecule type" value="Genomic_DNA"/>
</dbReference>
<dbReference type="EMBL" id="CAXAMN010010620">
    <property type="protein sequence ID" value="CAK9032211.1"/>
    <property type="molecule type" value="Genomic_DNA"/>
</dbReference>
<name>A0ABP0KZR4_9DINO</name>
<gene>
    <name evidence="1" type="ORF">CCMP2556_LOCUS18590</name>
    <name evidence="2" type="ORF">CCMP2556_LOCUS18591</name>
</gene>
<reference evidence="2 3" key="1">
    <citation type="submission" date="2024-02" db="EMBL/GenBank/DDBJ databases">
        <authorList>
            <person name="Chen Y."/>
            <person name="Shah S."/>
            <person name="Dougan E. K."/>
            <person name="Thang M."/>
            <person name="Chan C."/>
        </authorList>
    </citation>
    <scope>NUCLEOTIDE SEQUENCE [LARGE SCALE GENOMIC DNA]</scope>
</reference>
<accession>A0ABP0KZR4</accession>
<sequence>MKILIRSSQSKPASLPDTFNNPEDLLEILADTSSRPDNAAELIRKTWDAPRLEVRPYKLDEAANWKAWVAMLGIRVKGLRFVGQVRISMRKDIDAASYGRVEVSEIRGATPQPEDILLIAKKYMADPEPYKIVTLLTVDQAAEIRRSFAQPEGVAPRRVIQEKVRKKVENLVPACVEQGLLPLDGAAYLTNW</sequence>
<evidence type="ECO:0000313" key="1">
    <source>
        <dbReference type="EMBL" id="CAK9032211.1"/>
    </source>
</evidence>
<feature type="non-terminal residue" evidence="2">
    <location>
        <position position="192"/>
    </location>
</feature>
<keyword evidence="3" id="KW-1185">Reference proteome</keyword>
<organism evidence="2 3">
    <name type="scientific">Durusdinium trenchii</name>
    <dbReference type="NCBI Taxonomy" id="1381693"/>
    <lineage>
        <taxon>Eukaryota</taxon>
        <taxon>Sar</taxon>
        <taxon>Alveolata</taxon>
        <taxon>Dinophyceae</taxon>
        <taxon>Suessiales</taxon>
        <taxon>Symbiodiniaceae</taxon>
        <taxon>Durusdinium</taxon>
    </lineage>
</organism>